<protein>
    <submittedName>
        <fullName evidence="2">Uncharacterized protein</fullName>
    </submittedName>
</protein>
<dbReference type="Proteomes" id="UP000688137">
    <property type="component" value="Unassembled WGS sequence"/>
</dbReference>
<comment type="caution">
    <text evidence="2">The sequence shown here is derived from an EMBL/GenBank/DDBJ whole genome shotgun (WGS) entry which is preliminary data.</text>
</comment>
<evidence type="ECO:0000313" key="3">
    <source>
        <dbReference type="Proteomes" id="UP000688137"/>
    </source>
</evidence>
<accession>A0A8S1QN13</accession>
<feature type="compositionally biased region" description="Basic and acidic residues" evidence="1">
    <location>
        <begin position="130"/>
        <end position="140"/>
    </location>
</feature>
<evidence type="ECO:0000313" key="2">
    <source>
        <dbReference type="EMBL" id="CAD8116005.1"/>
    </source>
</evidence>
<keyword evidence="3" id="KW-1185">Reference proteome</keyword>
<evidence type="ECO:0000256" key="1">
    <source>
        <dbReference type="SAM" id="MobiDB-lite"/>
    </source>
</evidence>
<dbReference type="AlphaFoldDB" id="A0A8S1QN13"/>
<proteinExistence type="predicted"/>
<name>A0A8S1QN13_PARPR</name>
<reference evidence="2" key="1">
    <citation type="submission" date="2021-01" db="EMBL/GenBank/DDBJ databases">
        <authorList>
            <consortium name="Genoscope - CEA"/>
            <person name="William W."/>
        </authorList>
    </citation>
    <scope>NUCLEOTIDE SEQUENCE</scope>
</reference>
<feature type="compositionally biased region" description="Polar residues" evidence="1">
    <location>
        <begin position="119"/>
        <end position="129"/>
    </location>
</feature>
<sequence length="232" mass="26825">MALECCFDSQLTINSDEDDKLIDVLTFPTNFFLFSENSTQSISNSESANYPITSPRYKFMGKYYSAEYQENNDEITTFKDLNLVQVGKSVDSQNNKSYNLENSSNQILNQNQQIIIQKKTNSDNFNQRNVSDKQGIRDKDRQRLSLAPRSNKLNEKKMISNKLNSIIKVSCLKGASNRNSQIRPIFDLFVQRPSNKNVSFQFTMEQIKTMRKNNKSNIFSMTNEKSNKLFLV</sequence>
<dbReference type="EMBL" id="CAJJDM010000176">
    <property type="protein sequence ID" value="CAD8116005.1"/>
    <property type="molecule type" value="Genomic_DNA"/>
</dbReference>
<gene>
    <name evidence="2" type="ORF">PPRIM_AZ9-3.1.T1670064</name>
</gene>
<organism evidence="2 3">
    <name type="scientific">Paramecium primaurelia</name>
    <dbReference type="NCBI Taxonomy" id="5886"/>
    <lineage>
        <taxon>Eukaryota</taxon>
        <taxon>Sar</taxon>
        <taxon>Alveolata</taxon>
        <taxon>Ciliophora</taxon>
        <taxon>Intramacronucleata</taxon>
        <taxon>Oligohymenophorea</taxon>
        <taxon>Peniculida</taxon>
        <taxon>Parameciidae</taxon>
        <taxon>Paramecium</taxon>
    </lineage>
</organism>
<dbReference type="OMA" id="SPRYKFM"/>
<feature type="region of interest" description="Disordered" evidence="1">
    <location>
        <begin position="119"/>
        <end position="140"/>
    </location>
</feature>